<accession>A0A3B6GT94</accession>
<reference evidence="1" key="2">
    <citation type="submission" date="2018-10" db="UniProtKB">
        <authorList>
            <consortium name="EnsemblPlants"/>
        </authorList>
    </citation>
    <scope>IDENTIFICATION</scope>
</reference>
<dbReference type="OrthoDB" id="10380673at2759"/>
<keyword evidence="2" id="KW-1185">Reference proteome</keyword>
<sequence length="385" mass="40786">MASAVPWKPLYWQRIRDASVLADAARDRLAAVALDLVPLPPRAVDVAHAVSLIGDCEEKLAEAGKFLGFLLSSLGTVEILALRRMWSDDALEQQLRPRARQASASAGAAYDDVASSRGHLGAARRLLAPGDLLRPHVDRQVLAAARDVAAAVEQLHGVEAALRTGGDLALPRALLPRSADPITRTAEAAAHPGAKRPREHGDAWRAVARSVPATLLQACAHLPELEAAHAELARCADALETSTSERAVVLAFVAAHTALSRVLAAFAGANTAFFLSTSQLGLNDGGPRWRSLEVSRADAERHGRAALDLLWSASACLDYLFAGVLAWSDFKSREADELLRRSVAEAGEAVDAANSMCAAGGRIFLSSCTIIGTAVVPTSRRFLAF</sequence>
<dbReference type="Gramene" id="TraesNOR3D03G01866550.1">
    <property type="protein sequence ID" value="TraesNOR3D03G01866550.1.CDS1"/>
    <property type="gene ID" value="TraesNOR3D03G01866550"/>
</dbReference>
<evidence type="ECO:0000313" key="1">
    <source>
        <dbReference type="EnsemblPlants" id="TraesCS3D02G135100.1.cds1"/>
    </source>
</evidence>
<dbReference type="PANTHER" id="PTHR35356:SF7">
    <property type="entry name" value="BRO1 DOMAIN-CONTAINING PROTEIN"/>
    <property type="match status" value="1"/>
</dbReference>
<dbReference type="Gramene" id="TraesCLE_scaffold_024885_01G000100.1">
    <property type="protein sequence ID" value="TraesCLE_scaffold_024885_01G000100.1"/>
    <property type="gene ID" value="TraesCLE_scaffold_024885_01G000100"/>
</dbReference>
<dbReference type="Gramene" id="TraesLAC3D03G01781030.1">
    <property type="protein sequence ID" value="TraesLAC3D03G01781030.1.CDS1"/>
    <property type="gene ID" value="TraesLAC3D03G01781030"/>
</dbReference>
<dbReference type="Gramene" id="TraesLDM3D03G01837960.1">
    <property type="protein sequence ID" value="TraesLDM3D03G01837960.1.CDS1"/>
    <property type="gene ID" value="TraesLDM3D03G01837960"/>
</dbReference>
<dbReference type="Proteomes" id="UP000019116">
    <property type="component" value="Chromosome 3D"/>
</dbReference>
<protein>
    <submittedName>
        <fullName evidence="1">Uncharacterized protein</fullName>
    </submittedName>
</protein>
<dbReference type="Gramene" id="TraesJAG3D03G01848220.1">
    <property type="protein sequence ID" value="TraesJAG3D03G01848220.1.CDS1"/>
    <property type="gene ID" value="TraesJAG3D03G01848220"/>
</dbReference>
<organism evidence="1">
    <name type="scientific">Triticum aestivum</name>
    <name type="common">Wheat</name>
    <dbReference type="NCBI Taxonomy" id="4565"/>
    <lineage>
        <taxon>Eukaryota</taxon>
        <taxon>Viridiplantae</taxon>
        <taxon>Streptophyta</taxon>
        <taxon>Embryophyta</taxon>
        <taxon>Tracheophyta</taxon>
        <taxon>Spermatophyta</taxon>
        <taxon>Magnoliopsida</taxon>
        <taxon>Liliopsida</taxon>
        <taxon>Poales</taxon>
        <taxon>Poaceae</taxon>
        <taxon>BOP clade</taxon>
        <taxon>Pooideae</taxon>
        <taxon>Triticodae</taxon>
        <taxon>Triticeae</taxon>
        <taxon>Triticinae</taxon>
        <taxon>Triticum</taxon>
    </lineage>
</organism>
<dbReference type="Gramene" id="TraesARI3D03G01872080.1">
    <property type="protein sequence ID" value="TraesARI3D03G01872080.1.CDS1"/>
    <property type="gene ID" value="TraesARI3D03G01872080"/>
</dbReference>
<proteinExistence type="predicted"/>
<evidence type="ECO:0000313" key="2">
    <source>
        <dbReference type="Proteomes" id="UP000019116"/>
    </source>
</evidence>
<name>A0A3B6GT94_WHEAT</name>
<dbReference type="InterPro" id="IPR010535">
    <property type="entry name" value="DUF1110"/>
</dbReference>
<dbReference type="Gramene" id="TraesSYM3D03G01862290.1">
    <property type="protein sequence ID" value="TraesSYM3D03G01862290.1.CDS1"/>
    <property type="gene ID" value="TraesSYM3D03G01862290"/>
</dbReference>
<dbReference type="AlphaFoldDB" id="A0A3B6GT94"/>
<dbReference type="PANTHER" id="PTHR35356">
    <property type="entry name" value="OS01G0156300 PROTEIN-RELATED"/>
    <property type="match status" value="1"/>
</dbReference>
<dbReference type="Gramene" id="TraesSTA3D03G01834380.1">
    <property type="protein sequence ID" value="TraesSTA3D03G01834380.1.CDS1"/>
    <property type="gene ID" value="TraesSTA3D03G01834380"/>
</dbReference>
<dbReference type="Gramene" id="TraesROB_scaffold_107854_01G000300.1">
    <property type="protein sequence ID" value="TraesROB_scaffold_107854_01G000300.1"/>
    <property type="gene ID" value="TraesROB_scaffold_107854_01G000300"/>
</dbReference>
<dbReference type="Pfam" id="PF06533">
    <property type="entry name" value="DUF1110"/>
    <property type="match status" value="1"/>
</dbReference>
<dbReference type="Gramene" id="TraesRN3D0100302400.1">
    <property type="protein sequence ID" value="TraesRN3D0100302400.1"/>
    <property type="gene ID" value="TraesRN3D0100302400"/>
</dbReference>
<dbReference type="Gramene" id="TraesCS3D03G0284500.1">
    <property type="protein sequence ID" value="TraesCS3D03G0284500.1.CDS1"/>
    <property type="gene ID" value="TraesCS3D03G0284500"/>
</dbReference>
<dbReference type="OMA" id="NDGGPRW"/>
<dbReference type="Gramene" id="TraesJUL3D03G01857500.1">
    <property type="protein sequence ID" value="TraesJUL3D03G01857500.1.CDS1"/>
    <property type="gene ID" value="TraesJUL3D03G01857500"/>
</dbReference>
<dbReference type="Gramene" id="TraesMAC3D03G01838050.1">
    <property type="protein sequence ID" value="TraesMAC3D03G01838050.1.CDS1"/>
    <property type="gene ID" value="TraesMAC3D03G01838050"/>
</dbReference>
<dbReference type="Gramene" id="TraesWEE_scaffold_088631_01G000100.1">
    <property type="protein sequence ID" value="TraesWEE_scaffold_088631_01G000100.1"/>
    <property type="gene ID" value="TraesWEE_scaffold_088631_01G000100"/>
</dbReference>
<dbReference type="EnsemblPlants" id="TraesCS3D02G135100.1">
    <property type="protein sequence ID" value="TraesCS3D02G135100.1.cds1"/>
    <property type="gene ID" value="TraesCS3D02G135100"/>
</dbReference>
<dbReference type="Gramene" id="TraesCAD_scaffold_093001_01G000200.1">
    <property type="protein sequence ID" value="TraesCAD_scaffold_093001_01G000200.1"/>
    <property type="gene ID" value="TraesCAD_scaffold_093001_01G000200"/>
</dbReference>
<reference evidence="1" key="1">
    <citation type="submission" date="2018-08" db="EMBL/GenBank/DDBJ databases">
        <authorList>
            <person name="Rossello M."/>
        </authorList>
    </citation>
    <scope>NUCLEOTIDE SEQUENCE [LARGE SCALE GENOMIC DNA]</scope>
    <source>
        <strain evidence="1">cv. Chinese Spring</strain>
    </source>
</reference>
<dbReference type="Gramene" id="TraesCS3D02G135100.1">
    <property type="protein sequence ID" value="TraesCS3D02G135100.1.cds1"/>
    <property type="gene ID" value="TraesCS3D02G135100"/>
</dbReference>